<dbReference type="GO" id="GO:0071281">
    <property type="term" value="P:cellular response to iron ion"/>
    <property type="evidence" value="ECO:0007669"/>
    <property type="project" value="TreeGrafter"/>
</dbReference>
<evidence type="ECO:0000259" key="3">
    <source>
        <dbReference type="PROSITE" id="PS50983"/>
    </source>
</evidence>
<evidence type="ECO:0000256" key="1">
    <source>
        <dbReference type="ARBA" id="ARBA00008814"/>
    </source>
</evidence>
<organism evidence="4 5">
    <name type="scientific">Cohnella lubricantis</name>
    <dbReference type="NCBI Taxonomy" id="2163172"/>
    <lineage>
        <taxon>Bacteria</taxon>
        <taxon>Bacillati</taxon>
        <taxon>Bacillota</taxon>
        <taxon>Bacilli</taxon>
        <taxon>Bacillales</taxon>
        <taxon>Paenibacillaceae</taxon>
        <taxon>Cohnella</taxon>
    </lineage>
</organism>
<comment type="similarity">
    <text evidence="1">Belongs to the bacterial solute-binding protein 8 family.</text>
</comment>
<sequence>MRRQASFRSKRNRAAAVLIGVMALLLVLAGCGADNGTPDASSSASPAAAASPSASASASASESASPAAAEKHTTYPLTVTDAQGRSFTFEQAPERIISTSPAETEILFALGLGDKVVGVSDYDDYPAETKDKPKIGDVIKPNEETLVSLTPDLVITGLSMPEDVADRIRSLNLKLYRNIPRTMDDVMETIAQFGLITDRQAEADALIASMKADIQKVKDAVAAVAPEDRKKVYVEIAPGWTVGQGEFLDELISVAGGVNVAGDTTGWSEISEEKIVQSNPDVILYAADLVDYETGKPLEDIIRGRSGWEKIAAIEEDRVIGLDENILSRPGPRITQGLLDVAKAIYPDLVKE</sequence>
<dbReference type="PANTHER" id="PTHR30535:SF34">
    <property type="entry name" value="MOLYBDATE-BINDING PROTEIN MOLA"/>
    <property type="match status" value="1"/>
</dbReference>
<dbReference type="PANTHER" id="PTHR30535">
    <property type="entry name" value="VITAMIN B12-BINDING PROTEIN"/>
    <property type="match status" value="1"/>
</dbReference>
<feature type="domain" description="Fe/B12 periplasmic-binding" evidence="3">
    <location>
        <begin position="95"/>
        <end position="349"/>
    </location>
</feature>
<evidence type="ECO:0000313" key="4">
    <source>
        <dbReference type="EMBL" id="MBB6678871.1"/>
    </source>
</evidence>
<keyword evidence="2" id="KW-0732">Signal</keyword>
<accession>A0A841TK51</accession>
<dbReference type="EMBL" id="JACJVN010000063">
    <property type="protein sequence ID" value="MBB6678871.1"/>
    <property type="molecule type" value="Genomic_DNA"/>
</dbReference>
<comment type="caution">
    <text evidence="4">The sequence shown here is derived from an EMBL/GenBank/DDBJ whole genome shotgun (WGS) entry which is preliminary data.</text>
</comment>
<reference evidence="4 5" key="1">
    <citation type="submission" date="2020-08" db="EMBL/GenBank/DDBJ databases">
        <title>Cohnella phylogeny.</title>
        <authorList>
            <person name="Dunlap C."/>
        </authorList>
    </citation>
    <scope>NUCLEOTIDE SEQUENCE [LARGE SCALE GENOMIC DNA]</scope>
    <source>
        <strain evidence="4 5">DSM 103658</strain>
    </source>
</reference>
<name>A0A841TK51_9BACL</name>
<dbReference type="CDD" id="cd01143">
    <property type="entry name" value="YvrC"/>
    <property type="match status" value="1"/>
</dbReference>
<dbReference type="Gene3D" id="3.40.50.1980">
    <property type="entry name" value="Nitrogenase molybdenum iron protein domain"/>
    <property type="match status" value="2"/>
</dbReference>
<evidence type="ECO:0000256" key="2">
    <source>
        <dbReference type="SAM" id="SignalP"/>
    </source>
</evidence>
<proteinExistence type="inferred from homology"/>
<dbReference type="InterPro" id="IPR050902">
    <property type="entry name" value="ABC_Transporter_SBP"/>
</dbReference>
<dbReference type="InterPro" id="IPR002491">
    <property type="entry name" value="ABC_transptr_periplasmic_BD"/>
</dbReference>
<feature type="chain" id="PRO_5032545349" evidence="2">
    <location>
        <begin position="34"/>
        <end position="352"/>
    </location>
</feature>
<dbReference type="Pfam" id="PF01497">
    <property type="entry name" value="Peripla_BP_2"/>
    <property type="match status" value="1"/>
</dbReference>
<keyword evidence="5" id="KW-1185">Reference proteome</keyword>
<evidence type="ECO:0000313" key="5">
    <source>
        <dbReference type="Proteomes" id="UP000574133"/>
    </source>
</evidence>
<dbReference type="PROSITE" id="PS51257">
    <property type="entry name" value="PROKAR_LIPOPROTEIN"/>
    <property type="match status" value="1"/>
</dbReference>
<dbReference type="PROSITE" id="PS50983">
    <property type="entry name" value="FE_B12_PBP"/>
    <property type="match status" value="1"/>
</dbReference>
<protein>
    <submittedName>
        <fullName evidence="4">ABC transporter substrate-binding protein</fullName>
    </submittedName>
</protein>
<dbReference type="SUPFAM" id="SSF53807">
    <property type="entry name" value="Helical backbone' metal receptor"/>
    <property type="match status" value="1"/>
</dbReference>
<gene>
    <name evidence="4" type="ORF">H4Q31_16395</name>
</gene>
<dbReference type="Proteomes" id="UP000574133">
    <property type="component" value="Unassembled WGS sequence"/>
</dbReference>
<feature type="signal peptide" evidence="2">
    <location>
        <begin position="1"/>
        <end position="33"/>
    </location>
</feature>
<dbReference type="AlphaFoldDB" id="A0A841TK51"/>